<keyword evidence="4" id="KW-0812">Transmembrane</keyword>
<keyword evidence="4" id="KW-1133">Transmembrane helix</keyword>
<comment type="similarity">
    <text evidence="2">Belongs to the methyl-accepting chemotaxis (MCP) protein family.</text>
</comment>
<feature type="transmembrane region" description="Helical" evidence="4">
    <location>
        <begin position="53"/>
        <end position="72"/>
    </location>
</feature>
<dbReference type="Proteomes" id="UP000019918">
    <property type="component" value="Unassembled WGS sequence"/>
</dbReference>
<name>A0A014MC06_9GAMM</name>
<gene>
    <name evidence="6" type="ORF">BG55_10665</name>
</gene>
<accession>A0A014MC06</accession>
<feature type="transmembrane region" description="Helical" evidence="4">
    <location>
        <begin position="79"/>
        <end position="97"/>
    </location>
</feature>
<dbReference type="GO" id="GO:0007165">
    <property type="term" value="P:signal transduction"/>
    <property type="evidence" value="ECO:0007669"/>
    <property type="project" value="UniProtKB-KW"/>
</dbReference>
<sequence length="483" mass="52211">MLLTNPDQAKIQPAQQVSLDRIWRQADLLMLFICWGLLLFAGVIGWFNDEVKLALITGITLTLSATVVRALLPGRLFTRLWFAFVLIAYAALIIQLGNGDTEYHFSIFVLLSALLAYRDYRPLLMGAATAAVHHVLFNYFQENGLFDVVVFMHPGFHMVVFHALFVVAQTAILVAIALNMAADARSASEVAHLASWITREPGKLTLAQDEEATETAFGKTFNNTLGTMGDTLCQVSDGVSQLLIASESILQRNAALSTRTDEQAAALATAASAMEEMNSAAMLASEKAQRARELAASTSKVALKGGEKIDDAVESMAQIDEESRRINAALELIDSIAFQTNILSLNASVEAASAGVHGKGFAVVASEVRTLAVRCEGAAKEIHQLIGTSVECTRSGSQQVTHAGHTMREIIASIEGLTLLVNELSEMSEQQCSSITRMRDSIASIDRSVQDNVGHVSETVQVAQQQQQQADALKQAIGVFRFA</sequence>
<dbReference type="SMART" id="SM00283">
    <property type="entry name" value="MA"/>
    <property type="match status" value="1"/>
</dbReference>
<dbReference type="STRING" id="69222.BG55_10665"/>
<protein>
    <submittedName>
        <fullName evidence="6">Tar</fullName>
    </submittedName>
</protein>
<evidence type="ECO:0000256" key="2">
    <source>
        <dbReference type="ARBA" id="ARBA00029447"/>
    </source>
</evidence>
<dbReference type="Gene3D" id="1.10.287.950">
    <property type="entry name" value="Methyl-accepting chemotaxis protein"/>
    <property type="match status" value="1"/>
</dbReference>
<evidence type="ECO:0000256" key="3">
    <source>
        <dbReference type="PROSITE-ProRule" id="PRU00284"/>
    </source>
</evidence>
<feature type="domain" description="Methyl-accepting transducer" evidence="5">
    <location>
        <begin position="238"/>
        <end position="467"/>
    </location>
</feature>
<dbReference type="GO" id="GO:0004888">
    <property type="term" value="F:transmembrane signaling receptor activity"/>
    <property type="evidence" value="ECO:0007669"/>
    <property type="project" value="TreeGrafter"/>
</dbReference>
<keyword evidence="1" id="KW-0488">Methylation</keyword>
<proteinExistence type="inferred from homology"/>
<evidence type="ECO:0000256" key="4">
    <source>
        <dbReference type="SAM" id="Phobius"/>
    </source>
</evidence>
<dbReference type="InterPro" id="IPR051310">
    <property type="entry name" value="MCP_chemotaxis"/>
</dbReference>
<organism evidence="6 7">
    <name type="scientific">Erwinia mallotivora</name>
    <dbReference type="NCBI Taxonomy" id="69222"/>
    <lineage>
        <taxon>Bacteria</taxon>
        <taxon>Pseudomonadati</taxon>
        <taxon>Pseudomonadota</taxon>
        <taxon>Gammaproteobacteria</taxon>
        <taxon>Enterobacterales</taxon>
        <taxon>Erwiniaceae</taxon>
        <taxon>Erwinia</taxon>
    </lineage>
</organism>
<dbReference type="GO" id="GO:0006935">
    <property type="term" value="P:chemotaxis"/>
    <property type="evidence" value="ECO:0007669"/>
    <property type="project" value="TreeGrafter"/>
</dbReference>
<comment type="caution">
    <text evidence="6">The sequence shown here is derived from an EMBL/GenBank/DDBJ whole genome shotgun (WGS) entry which is preliminary data.</text>
</comment>
<feature type="transmembrane region" description="Helical" evidence="4">
    <location>
        <begin position="160"/>
        <end position="178"/>
    </location>
</feature>
<feature type="transmembrane region" description="Helical" evidence="4">
    <location>
        <begin position="28"/>
        <end position="47"/>
    </location>
</feature>
<evidence type="ECO:0000313" key="7">
    <source>
        <dbReference type="Proteomes" id="UP000019918"/>
    </source>
</evidence>
<reference evidence="6 7" key="1">
    <citation type="submission" date="2014-02" db="EMBL/GenBank/DDBJ databases">
        <title>Draft genome of Erwinia mallotivora strain BT-MARDI, a papaya dieback pathogen.</title>
        <authorList>
            <person name="Redzuan R."/>
            <person name="Abu Bakar N."/>
            <person name="Badrun R."/>
            <person name="Mohd Raih M.F."/>
            <person name="Rozano L."/>
            <person name="Mat Amin N."/>
        </authorList>
    </citation>
    <scope>NUCLEOTIDE SEQUENCE [LARGE SCALE GENOMIC DNA]</scope>
    <source>
        <strain evidence="6 7">BT-MARDI</strain>
    </source>
</reference>
<keyword evidence="3" id="KW-0807">Transducer</keyword>
<keyword evidence="4" id="KW-0472">Membrane</keyword>
<dbReference type="InterPro" id="IPR004089">
    <property type="entry name" value="MCPsignal_dom"/>
</dbReference>
<dbReference type="AlphaFoldDB" id="A0A014MC06"/>
<dbReference type="PANTHER" id="PTHR43531:SF14">
    <property type="entry name" value="METHYL-ACCEPTING CHEMOTAXIS PROTEIN I-RELATED"/>
    <property type="match status" value="1"/>
</dbReference>
<dbReference type="SUPFAM" id="SSF58104">
    <property type="entry name" value="Methyl-accepting chemotaxis protein (MCP) signaling domain"/>
    <property type="match status" value="1"/>
</dbReference>
<keyword evidence="7" id="KW-1185">Reference proteome</keyword>
<dbReference type="GO" id="GO:0005886">
    <property type="term" value="C:plasma membrane"/>
    <property type="evidence" value="ECO:0007669"/>
    <property type="project" value="TreeGrafter"/>
</dbReference>
<evidence type="ECO:0000259" key="5">
    <source>
        <dbReference type="PROSITE" id="PS50111"/>
    </source>
</evidence>
<evidence type="ECO:0000313" key="6">
    <source>
        <dbReference type="EMBL" id="EXU75614.1"/>
    </source>
</evidence>
<dbReference type="RefSeq" id="WP_034937080.1">
    <property type="nucleotide sequence ID" value="NZ_JFHN01000045.1"/>
</dbReference>
<dbReference type="EMBL" id="JFHN01000045">
    <property type="protein sequence ID" value="EXU75614.1"/>
    <property type="molecule type" value="Genomic_DNA"/>
</dbReference>
<dbReference type="PANTHER" id="PTHR43531">
    <property type="entry name" value="PROTEIN ICFG"/>
    <property type="match status" value="1"/>
</dbReference>
<dbReference type="Pfam" id="PF00015">
    <property type="entry name" value="MCPsignal"/>
    <property type="match status" value="1"/>
</dbReference>
<evidence type="ECO:0000256" key="1">
    <source>
        <dbReference type="ARBA" id="ARBA00022481"/>
    </source>
</evidence>
<dbReference type="PATRIC" id="fig|69222.5.peg.2207"/>
<dbReference type="PROSITE" id="PS50111">
    <property type="entry name" value="CHEMOTAXIS_TRANSDUC_2"/>
    <property type="match status" value="1"/>
</dbReference>
<dbReference type="OrthoDB" id="2489132at2"/>